<keyword evidence="12" id="KW-1185">Reference proteome</keyword>
<dbReference type="InterPro" id="IPR037518">
    <property type="entry name" value="MPN"/>
</dbReference>
<evidence type="ECO:0000256" key="3">
    <source>
        <dbReference type="ARBA" id="ARBA00022670"/>
    </source>
</evidence>
<keyword evidence="7" id="KW-0862">Zinc</keyword>
<dbReference type="PANTHER" id="PTHR12947">
    <property type="entry name" value="AMSH-LIKE PROTEASE"/>
    <property type="match status" value="1"/>
</dbReference>
<sequence length="537" mass="59214">MTTAAGPMATSNRRPADRTPPTKQPARWRPGERVCSLEELYRAADIRLSRNVPIAKYFRDLDEMLRKAKTRLVDQDLQYAYVYYMRYVTVAIKHLPNQPGYADPEHAKSRDHVSRNAKKALTALERLQPILQQRHEEYVNYLASLPRPKASVSTYSTRRGSVDRHPSTPPDNAPHRTASQPRPAKPSDRHKDAGRQKDADRWRDTSRQDGAATGEQSLASALQGLDIARQASNGGRSSGAPIIYPAVAIAHAPSAPVWNGAAETPAAVLPTPSRPPPPPPPRHSTAHDAQLPPPHASAFHAIPAPAQPMVPPKPQEYHGGAAEYAMVPTQQSSIASFMPPCLVDLAHHALTEGGVRMRAVQLPEGIFEEFMDIAHANTRANLETCAVLCGKQVPGQQTLVMTTLILPKQRATSDTCTTEHEEELFAEQMDRDLITLGWIHTHPSQTCFMSSLDLHTQCSYQLMLPEAIAIVCAPRHEPRFGIFRLTDPSGIDTIQNCKEKSAFHPHDDSKVIYTNAGDGSHVVLANYDFDIVDIRGV</sequence>
<reference evidence="11" key="1">
    <citation type="submission" date="2022-07" db="EMBL/GenBank/DDBJ databases">
        <title>Phylogenomic reconstructions and comparative analyses of Kickxellomycotina fungi.</title>
        <authorList>
            <person name="Reynolds N.K."/>
            <person name="Stajich J.E."/>
            <person name="Barry K."/>
            <person name="Grigoriev I.V."/>
            <person name="Crous P."/>
            <person name="Smith M.E."/>
        </authorList>
    </citation>
    <scope>NUCLEOTIDE SEQUENCE</scope>
    <source>
        <strain evidence="11">BCRC 34381</strain>
    </source>
</reference>
<dbReference type="InterPro" id="IPR044098">
    <property type="entry name" value="STAMBP/STALP-like_MPN"/>
</dbReference>
<evidence type="ECO:0000256" key="4">
    <source>
        <dbReference type="ARBA" id="ARBA00022723"/>
    </source>
</evidence>
<protein>
    <recommendedName>
        <fullName evidence="10">MPN domain-containing protein</fullName>
    </recommendedName>
</protein>
<dbReference type="Pfam" id="PF08969">
    <property type="entry name" value="USP8_dimer"/>
    <property type="match status" value="1"/>
</dbReference>
<dbReference type="Gene3D" id="1.20.58.80">
    <property type="entry name" value="Phosphotransferase system, lactose/cellobiose-type IIA subunit"/>
    <property type="match status" value="1"/>
</dbReference>
<feature type="compositionally biased region" description="Pro residues" evidence="9">
    <location>
        <begin position="272"/>
        <end position="282"/>
    </location>
</feature>
<feature type="region of interest" description="Disordered" evidence="9">
    <location>
        <begin position="1"/>
        <end position="29"/>
    </location>
</feature>
<evidence type="ECO:0000259" key="10">
    <source>
        <dbReference type="PROSITE" id="PS50249"/>
    </source>
</evidence>
<evidence type="ECO:0000256" key="8">
    <source>
        <dbReference type="ARBA" id="ARBA00023049"/>
    </source>
</evidence>
<name>A0A9W7Y569_9FUNG</name>
<comment type="similarity">
    <text evidence="2">Belongs to the peptidase M67C family.</text>
</comment>
<dbReference type="OrthoDB" id="3640at2759"/>
<dbReference type="CDD" id="cd08066">
    <property type="entry name" value="MPN_AMSH_like"/>
    <property type="match status" value="1"/>
</dbReference>
<dbReference type="AlphaFoldDB" id="A0A9W7Y569"/>
<dbReference type="GO" id="GO:0070536">
    <property type="term" value="P:protein K63-linked deubiquitination"/>
    <property type="evidence" value="ECO:0007669"/>
    <property type="project" value="InterPro"/>
</dbReference>
<dbReference type="GO" id="GO:0016020">
    <property type="term" value="C:membrane"/>
    <property type="evidence" value="ECO:0007669"/>
    <property type="project" value="TreeGrafter"/>
</dbReference>
<dbReference type="Pfam" id="PF01398">
    <property type="entry name" value="JAB"/>
    <property type="match status" value="1"/>
</dbReference>
<comment type="caution">
    <text evidence="11">The sequence shown here is derived from an EMBL/GenBank/DDBJ whole genome shotgun (WGS) entry which is preliminary data.</text>
</comment>
<gene>
    <name evidence="11" type="ORF">LPJ61_004237</name>
</gene>
<dbReference type="FunFam" id="3.40.140.10:FF:000033">
    <property type="entry name" value="AMSH-like protease sst2"/>
    <property type="match status" value="1"/>
</dbReference>
<evidence type="ECO:0000256" key="9">
    <source>
        <dbReference type="SAM" id="MobiDB-lite"/>
    </source>
</evidence>
<accession>A0A9W7Y569</accession>
<evidence type="ECO:0000313" key="11">
    <source>
        <dbReference type="EMBL" id="KAJ1728067.1"/>
    </source>
</evidence>
<dbReference type="SUPFAM" id="SSF102712">
    <property type="entry name" value="JAB1/MPN domain"/>
    <property type="match status" value="1"/>
</dbReference>
<evidence type="ECO:0000256" key="5">
    <source>
        <dbReference type="ARBA" id="ARBA00022786"/>
    </source>
</evidence>
<dbReference type="PANTHER" id="PTHR12947:SF13">
    <property type="entry name" value="FI19924P1"/>
    <property type="match status" value="1"/>
</dbReference>
<feature type="compositionally biased region" description="Polar residues" evidence="9">
    <location>
        <begin position="1"/>
        <end position="13"/>
    </location>
</feature>
<comment type="cofactor">
    <cofactor evidence="1">
        <name>Zn(2+)</name>
        <dbReference type="ChEBI" id="CHEBI:29105"/>
    </cofactor>
</comment>
<dbReference type="Gene3D" id="3.40.140.10">
    <property type="entry name" value="Cytidine Deaminase, domain 2"/>
    <property type="match status" value="1"/>
</dbReference>
<dbReference type="SUPFAM" id="SSF140856">
    <property type="entry name" value="USP8 N-terminal domain-like"/>
    <property type="match status" value="1"/>
</dbReference>
<keyword evidence="4" id="KW-0479">Metal-binding</keyword>
<dbReference type="GO" id="GO:0005768">
    <property type="term" value="C:endosome"/>
    <property type="evidence" value="ECO:0007669"/>
    <property type="project" value="TreeGrafter"/>
</dbReference>
<evidence type="ECO:0000256" key="7">
    <source>
        <dbReference type="ARBA" id="ARBA00022833"/>
    </source>
</evidence>
<evidence type="ECO:0000313" key="12">
    <source>
        <dbReference type="Proteomes" id="UP001143981"/>
    </source>
</evidence>
<feature type="region of interest" description="Disordered" evidence="9">
    <location>
        <begin position="150"/>
        <end position="215"/>
    </location>
</feature>
<feature type="domain" description="MPN" evidence="10">
    <location>
        <begin position="360"/>
        <end position="489"/>
    </location>
</feature>
<proteinExistence type="inferred from homology"/>
<dbReference type="GO" id="GO:0046872">
    <property type="term" value="F:metal ion binding"/>
    <property type="evidence" value="ECO:0007669"/>
    <property type="project" value="UniProtKB-KW"/>
</dbReference>
<dbReference type="GO" id="GO:0061578">
    <property type="term" value="F:K63-linked deubiquitinase activity"/>
    <property type="evidence" value="ECO:0007669"/>
    <property type="project" value="InterPro"/>
</dbReference>
<evidence type="ECO:0000256" key="6">
    <source>
        <dbReference type="ARBA" id="ARBA00022801"/>
    </source>
</evidence>
<evidence type="ECO:0000256" key="2">
    <source>
        <dbReference type="ARBA" id="ARBA00010981"/>
    </source>
</evidence>
<feature type="region of interest" description="Disordered" evidence="9">
    <location>
        <begin position="266"/>
        <end position="300"/>
    </location>
</feature>
<dbReference type="InterPro" id="IPR000555">
    <property type="entry name" value="JAMM/MPN+_dom"/>
</dbReference>
<evidence type="ECO:0000256" key="1">
    <source>
        <dbReference type="ARBA" id="ARBA00001947"/>
    </source>
</evidence>
<dbReference type="GO" id="GO:0006508">
    <property type="term" value="P:proteolysis"/>
    <property type="evidence" value="ECO:0007669"/>
    <property type="project" value="UniProtKB-KW"/>
</dbReference>
<dbReference type="SMART" id="SM00232">
    <property type="entry name" value="JAB_MPN"/>
    <property type="match status" value="1"/>
</dbReference>
<keyword evidence="6" id="KW-0378">Hydrolase</keyword>
<dbReference type="InterPro" id="IPR015063">
    <property type="entry name" value="USP8_dimer"/>
</dbReference>
<keyword evidence="5" id="KW-0833">Ubl conjugation pathway</keyword>
<organism evidence="11 12">
    <name type="scientific">Coemansia biformis</name>
    <dbReference type="NCBI Taxonomy" id="1286918"/>
    <lineage>
        <taxon>Eukaryota</taxon>
        <taxon>Fungi</taxon>
        <taxon>Fungi incertae sedis</taxon>
        <taxon>Zoopagomycota</taxon>
        <taxon>Kickxellomycotina</taxon>
        <taxon>Kickxellomycetes</taxon>
        <taxon>Kickxellales</taxon>
        <taxon>Kickxellaceae</taxon>
        <taxon>Coemansia</taxon>
    </lineage>
</organism>
<dbReference type="Proteomes" id="UP001143981">
    <property type="component" value="Unassembled WGS sequence"/>
</dbReference>
<dbReference type="PROSITE" id="PS50249">
    <property type="entry name" value="MPN"/>
    <property type="match status" value="1"/>
</dbReference>
<dbReference type="GO" id="GO:0140492">
    <property type="term" value="F:metal-dependent deubiquitinase activity"/>
    <property type="evidence" value="ECO:0007669"/>
    <property type="project" value="InterPro"/>
</dbReference>
<feature type="compositionally biased region" description="Basic and acidic residues" evidence="9">
    <location>
        <begin position="185"/>
        <end position="207"/>
    </location>
</feature>
<keyword evidence="8" id="KW-0482">Metalloprotease</keyword>
<dbReference type="EMBL" id="JANBOI010000905">
    <property type="protein sequence ID" value="KAJ1728067.1"/>
    <property type="molecule type" value="Genomic_DNA"/>
</dbReference>
<keyword evidence="3" id="KW-0645">Protease</keyword>